<dbReference type="InterPro" id="IPR001304">
    <property type="entry name" value="C-type_lectin-like"/>
</dbReference>
<reference evidence="3" key="1">
    <citation type="submission" date="2025-08" db="UniProtKB">
        <authorList>
            <consortium name="Ensembl"/>
        </authorList>
    </citation>
    <scope>IDENTIFICATION</scope>
</reference>
<sequence>MYLTAEDYKIKSKLSFSIFVLVAMLLAFLSVAAPKLWNSLPLNDGSATHLTTFKSLLKTYLFSWEEALEHCRLNHGDLPSLLNETQDNLALNKINQANITDPVWIGLRYLNDRWLWVNGDPLVYEHWAQGGGEQDHQCPIQKRCGALSTKGWESLDCQNELNFICTRKTDDTPSDKLFKII</sequence>
<dbReference type="Gene3D" id="3.10.100.10">
    <property type="entry name" value="Mannose-Binding Protein A, subunit A"/>
    <property type="match status" value="1"/>
</dbReference>
<evidence type="ECO:0000313" key="3">
    <source>
        <dbReference type="Ensembl" id="ENSMALP00000032830.1"/>
    </source>
</evidence>
<dbReference type="PROSITE" id="PS50041">
    <property type="entry name" value="C_TYPE_LECTIN_2"/>
    <property type="match status" value="1"/>
</dbReference>
<organism evidence="3 4">
    <name type="scientific">Monopterus albus</name>
    <name type="common">Swamp eel</name>
    <dbReference type="NCBI Taxonomy" id="43700"/>
    <lineage>
        <taxon>Eukaryota</taxon>
        <taxon>Metazoa</taxon>
        <taxon>Chordata</taxon>
        <taxon>Craniata</taxon>
        <taxon>Vertebrata</taxon>
        <taxon>Euteleostomi</taxon>
        <taxon>Actinopterygii</taxon>
        <taxon>Neopterygii</taxon>
        <taxon>Teleostei</taxon>
        <taxon>Neoteleostei</taxon>
        <taxon>Acanthomorphata</taxon>
        <taxon>Anabantaria</taxon>
        <taxon>Synbranchiformes</taxon>
        <taxon>Synbranchidae</taxon>
        <taxon>Monopterus</taxon>
    </lineage>
</organism>
<proteinExistence type="predicted"/>
<evidence type="ECO:0000256" key="1">
    <source>
        <dbReference type="ARBA" id="ARBA00023157"/>
    </source>
</evidence>
<dbReference type="PANTHER" id="PTHR45784">
    <property type="entry name" value="C-TYPE LECTIN DOMAIN FAMILY 20 MEMBER A-RELATED"/>
    <property type="match status" value="1"/>
</dbReference>
<dbReference type="PROSITE" id="PS00615">
    <property type="entry name" value="C_TYPE_LECTIN_1"/>
    <property type="match status" value="1"/>
</dbReference>
<dbReference type="Ensembl" id="ENSMALT00000033391.1">
    <property type="protein sequence ID" value="ENSMALP00000032830.1"/>
    <property type="gene ID" value="ENSMALG00000022578.1"/>
</dbReference>
<dbReference type="SMART" id="SM00034">
    <property type="entry name" value="CLECT"/>
    <property type="match status" value="1"/>
</dbReference>
<dbReference type="InterPro" id="IPR016186">
    <property type="entry name" value="C-type_lectin-like/link_sf"/>
</dbReference>
<dbReference type="InterPro" id="IPR016187">
    <property type="entry name" value="CTDL_fold"/>
</dbReference>
<accession>A0A3Q3KH13</accession>
<feature type="domain" description="C-type lectin" evidence="2">
    <location>
        <begin position="60"/>
        <end position="166"/>
    </location>
</feature>
<dbReference type="AlphaFoldDB" id="A0A3Q3KH13"/>
<dbReference type="SUPFAM" id="SSF56436">
    <property type="entry name" value="C-type lectin-like"/>
    <property type="match status" value="1"/>
</dbReference>
<keyword evidence="4" id="KW-1185">Reference proteome</keyword>
<protein>
    <recommendedName>
        <fullName evidence="2">C-type lectin domain-containing protein</fullName>
    </recommendedName>
</protein>
<dbReference type="PANTHER" id="PTHR45784:SF8">
    <property type="entry name" value="C-TYPE MANNOSE RECEPTOR 2-RELATED"/>
    <property type="match status" value="1"/>
</dbReference>
<dbReference type="Proteomes" id="UP000261600">
    <property type="component" value="Unplaced"/>
</dbReference>
<reference evidence="3" key="2">
    <citation type="submission" date="2025-09" db="UniProtKB">
        <authorList>
            <consortium name="Ensembl"/>
        </authorList>
    </citation>
    <scope>IDENTIFICATION</scope>
</reference>
<dbReference type="InterPro" id="IPR018378">
    <property type="entry name" value="C-type_lectin_CS"/>
</dbReference>
<dbReference type="Pfam" id="PF00059">
    <property type="entry name" value="Lectin_C"/>
    <property type="match status" value="1"/>
</dbReference>
<evidence type="ECO:0000259" key="2">
    <source>
        <dbReference type="PROSITE" id="PS50041"/>
    </source>
</evidence>
<keyword evidence="1" id="KW-1015">Disulfide bond</keyword>
<name>A0A3Q3KH13_MONAL</name>
<evidence type="ECO:0000313" key="4">
    <source>
        <dbReference type="Proteomes" id="UP000261600"/>
    </source>
</evidence>